<dbReference type="Proteomes" id="UP000821853">
    <property type="component" value="Chromosome 1"/>
</dbReference>
<feature type="compositionally biased region" description="Polar residues" evidence="1">
    <location>
        <begin position="192"/>
        <end position="204"/>
    </location>
</feature>
<organism evidence="2 3">
    <name type="scientific">Haemaphysalis longicornis</name>
    <name type="common">Bush tick</name>
    <dbReference type="NCBI Taxonomy" id="44386"/>
    <lineage>
        <taxon>Eukaryota</taxon>
        <taxon>Metazoa</taxon>
        <taxon>Ecdysozoa</taxon>
        <taxon>Arthropoda</taxon>
        <taxon>Chelicerata</taxon>
        <taxon>Arachnida</taxon>
        <taxon>Acari</taxon>
        <taxon>Parasitiformes</taxon>
        <taxon>Ixodida</taxon>
        <taxon>Ixodoidea</taxon>
        <taxon>Ixodidae</taxon>
        <taxon>Haemaphysalinae</taxon>
        <taxon>Haemaphysalis</taxon>
    </lineage>
</organism>
<reference evidence="2 3" key="1">
    <citation type="journal article" date="2020" name="Cell">
        <title>Large-Scale Comparative Analyses of Tick Genomes Elucidate Their Genetic Diversity and Vector Capacities.</title>
        <authorList>
            <consortium name="Tick Genome and Microbiome Consortium (TIGMIC)"/>
            <person name="Jia N."/>
            <person name="Wang J."/>
            <person name="Shi W."/>
            <person name="Du L."/>
            <person name="Sun Y."/>
            <person name="Zhan W."/>
            <person name="Jiang J.F."/>
            <person name="Wang Q."/>
            <person name="Zhang B."/>
            <person name="Ji P."/>
            <person name="Bell-Sakyi L."/>
            <person name="Cui X.M."/>
            <person name="Yuan T.T."/>
            <person name="Jiang B.G."/>
            <person name="Yang W.F."/>
            <person name="Lam T.T."/>
            <person name="Chang Q.C."/>
            <person name="Ding S.J."/>
            <person name="Wang X.J."/>
            <person name="Zhu J.G."/>
            <person name="Ruan X.D."/>
            <person name="Zhao L."/>
            <person name="Wei J.T."/>
            <person name="Ye R.Z."/>
            <person name="Que T.C."/>
            <person name="Du C.H."/>
            <person name="Zhou Y.H."/>
            <person name="Cheng J.X."/>
            <person name="Dai P.F."/>
            <person name="Guo W.B."/>
            <person name="Han X.H."/>
            <person name="Huang E.J."/>
            <person name="Li L.F."/>
            <person name="Wei W."/>
            <person name="Gao Y.C."/>
            <person name="Liu J.Z."/>
            <person name="Shao H.Z."/>
            <person name="Wang X."/>
            <person name="Wang C.C."/>
            <person name="Yang T.C."/>
            <person name="Huo Q.B."/>
            <person name="Li W."/>
            <person name="Chen H.Y."/>
            <person name="Chen S.E."/>
            <person name="Zhou L.G."/>
            <person name="Ni X.B."/>
            <person name="Tian J.H."/>
            <person name="Sheng Y."/>
            <person name="Liu T."/>
            <person name="Pan Y.S."/>
            <person name="Xia L.Y."/>
            <person name="Li J."/>
            <person name="Zhao F."/>
            <person name="Cao W.C."/>
        </authorList>
    </citation>
    <scope>NUCLEOTIDE SEQUENCE [LARGE SCALE GENOMIC DNA]</scope>
    <source>
        <strain evidence="2">HaeL-2018</strain>
    </source>
</reference>
<comment type="caution">
    <text evidence="2">The sequence shown here is derived from an EMBL/GenBank/DDBJ whole genome shotgun (WGS) entry which is preliminary data.</text>
</comment>
<sequence>MLAIPQVDRRLPLERPRRTPNGRVPQYLKSHQPGCRIVNPHEKPACVPKSGLCGDKRLPADQACKARLYRKTVRGGPLAPDAALSEQRPQPREKSSYRATHTQHTSSRSRSRTPARKGSHQTRRRSRSRSRRGPNRAGRTTSAGLKGSRRWETKGKGGSRGSHGRRHGSCSRFRTRLRAQAESNRRGILSQKKVSWTDRSSVALSTYRDVQPRNPSTPSL</sequence>
<dbReference type="EMBL" id="JABSTR010000001">
    <property type="protein sequence ID" value="KAH9363250.1"/>
    <property type="molecule type" value="Genomic_DNA"/>
</dbReference>
<feature type="compositionally biased region" description="Basic residues" evidence="1">
    <location>
        <begin position="107"/>
        <end position="134"/>
    </location>
</feature>
<keyword evidence="3" id="KW-1185">Reference proteome</keyword>
<protein>
    <submittedName>
        <fullName evidence="2">Uncharacterized protein</fullName>
    </submittedName>
</protein>
<accession>A0A9J6FJK7</accession>
<evidence type="ECO:0000313" key="3">
    <source>
        <dbReference type="Proteomes" id="UP000821853"/>
    </source>
</evidence>
<gene>
    <name evidence="2" type="ORF">HPB48_015025</name>
</gene>
<feature type="region of interest" description="Disordered" evidence="1">
    <location>
        <begin position="1"/>
        <end position="36"/>
    </location>
</feature>
<evidence type="ECO:0000313" key="2">
    <source>
        <dbReference type="EMBL" id="KAH9363250.1"/>
    </source>
</evidence>
<name>A0A9J6FJK7_HAELO</name>
<feature type="compositionally biased region" description="Basic and acidic residues" evidence="1">
    <location>
        <begin position="7"/>
        <end position="17"/>
    </location>
</feature>
<dbReference type="AlphaFoldDB" id="A0A9J6FJK7"/>
<feature type="region of interest" description="Disordered" evidence="1">
    <location>
        <begin position="75"/>
        <end position="220"/>
    </location>
</feature>
<dbReference type="VEuPathDB" id="VectorBase:HLOH_044614"/>
<proteinExistence type="predicted"/>
<feature type="compositionally biased region" description="Basic residues" evidence="1">
    <location>
        <begin position="162"/>
        <end position="177"/>
    </location>
</feature>
<evidence type="ECO:0000256" key="1">
    <source>
        <dbReference type="SAM" id="MobiDB-lite"/>
    </source>
</evidence>